<evidence type="ECO:0000313" key="3">
    <source>
        <dbReference type="Proteomes" id="UP000222542"/>
    </source>
</evidence>
<evidence type="ECO:0000313" key="2">
    <source>
        <dbReference type="EMBL" id="PHT73173.1"/>
    </source>
</evidence>
<gene>
    <name evidence="2" type="ORF">T459_23958</name>
</gene>
<proteinExistence type="predicted"/>
<protein>
    <recommendedName>
        <fullName evidence="1">Terpene synthase metal-binding domain-containing protein</fullName>
    </recommendedName>
</protein>
<dbReference type="Gramene" id="PHT73173">
    <property type="protein sequence ID" value="PHT73173"/>
    <property type="gene ID" value="T459_23958"/>
</dbReference>
<reference evidence="2 3" key="2">
    <citation type="journal article" date="2017" name="Genome Biol.">
        <title>New reference genome sequences of hot pepper reveal the massive evolution of plant disease-resistance genes by retroduplication.</title>
        <authorList>
            <person name="Kim S."/>
            <person name="Park J."/>
            <person name="Yeom S.I."/>
            <person name="Kim Y.M."/>
            <person name="Seo E."/>
            <person name="Kim K.T."/>
            <person name="Kim M.S."/>
            <person name="Lee J.M."/>
            <person name="Cheong K."/>
            <person name="Shin H.S."/>
            <person name="Kim S.B."/>
            <person name="Han K."/>
            <person name="Lee J."/>
            <person name="Park M."/>
            <person name="Lee H.A."/>
            <person name="Lee H.Y."/>
            <person name="Lee Y."/>
            <person name="Oh S."/>
            <person name="Lee J.H."/>
            <person name="Choi E."/>
            <person name="Choi E."/>
            <person name="Lee S.E."/>
            <person name="Jeon J."/>
            <person name="Kim H."/>
            <person name="Choi G."/>
            <person name="Song H."/>
            <person name="Lee J."/>
            <person name="Lee S.C."/>
            <person name="Kwon J.K."/>
            <person name="Lee H.Y."/>
            <person name="Koo N."/>
            <person name="Hong Y."/>
            <person name="Kim R.W."/>
            <person name="Kang W.H."/>
            <person name="Huh J.H."/>
            <person name="Kang B.C."/>
            <person name="Yang T.J."/>
            <person name="Lee Y.H."/>
            <person name="Bennetzen J.L."/>
            <person name="Choi D."/>
        </authorList>
    </citation>
    <scope>NUCLEOTIDE SEQUENCE [LARGE SCALE GENOMIC DNA]</scope>
    <source>
        <strain evidence="3">cv. CM334</strain>
    </source>
</reference>
<comment type="caution">
    <text evidence="2">The sequence shown here is derived from an EMBL/GenBank/DDBJ whole genome shotgun (WGS) entry which is preliminary data.</text>
</comment>
<name>A0A2G2YTW6_CAPAN</name>
<dbReference type="InterPro" id="IPR008949">
    <property type="entry name" value="Isoprenoid_synthase_dom_sf"/>
</dbReference>
<dbReference type="OMA" id="SHEVYDY"/>
<dbReference type="InterPro" id="IPR005630">
    <property type="entry name" value="Terpene_synthase_metal-bd"/>
</dbReference>
<sequence>MKQFIKNGIPSSTYLVLATISLLGMGKIEAKDAFDWIATEPPILVASSIIGRLLNDLLSHGVYIVYIYLLN</sequence>
<keyword evidence="3" id="KW-1185">Reference proteome</keyword>
<dbReference type="Proteomes" id="UP000222542">
    <property type="component" value="Unassembled WGS sequence"/>
</dbReference>
<dbReference type="EMBL" id="AYRZ02000009">
    <property type="protein sequence ID" value="PHT73173.1"/>
    <property type="molecule type" value="Genomic_DNA"/>
</dbReference>
<organism evidence="2 3">
    <name type="scientific">Capsicum annuum</name>
    <name type="common">Capsicum pepper</name>
    <dbReference type="NCBI Taxonomy" id="4072"/>
    <lineage>
        <taxon>Eukaryota</taxon>
        <taxon>Viridiplantae</taxon>
        <taxon>Streptophyta</taxon>
        <taxon>Embryophyta</taxon>
        <taxon>Tracheophyta</taxon>
        <taxon>Spermatophyta</taxon>
        <taxon>Magnoliopsida</taxon>
        <taxon>eudicotyledons</taxon>
        <taxon>Gunneridae</taxon>
        <taxon>Pentapetalae</taxon>
        <taxon>asterids</taxon>
        <taxon>lamiids</taxon>
        <taxon>Solanales</taxon>
        <taxon>Solanaceae</taxon>
        <taxon>Solanoideae</taxon>
        <taxon>Capsiceae</taxon>
        <taxon>Capsicum</taxon>
    </lineage>
</organism>
<evidence type="ECO:0000259" key="1">
    <source>
        <dbReference type="Pfam" id="PF03936"/>
    </source>
</evidence>
<dbReference type="Gene3D" id="1.10.600.10">
    <property type="entry name" value="Farnesyl Diphosphate Synthase"/>
    <property type="match status" value="1"/>
</dbReference>
<dbReference type="SUPFAM" id="SSF48576">
    <property type="entry name" value="Terpenoid synthases"/>
    <property type="match status" value="1"/>
</dbReference>
<reference evidence="2 3" key="1">
    <citation type="journal article" date="2014" name="Nat. Genet.">
        <title>Genome sequence of the hot pepper provides insights into the evolution of pungency in Capsicum species.</title>
        <authorList>
            <person name="Kim S."/>
            <person name="Park M."/>
            <person name="Yeom S.I."/>
            <person name="Kim Y.M."/>
            <person name="Lee J.M."/>
            <person name="Lee H.A."/>
            <person name="Seo E."/>
            <person name="Choi J."/>
            <person name="Cheong K."/>
            <person name="Kim K.T."/>
            <person name="Jung K."/>
            <person name="Lee G.W."/>
            <person name="Oh S.K."/>
            <person name="Bae C."/>
            <person name="Kim S.B."/>
            <person name="Lee H.Y."/>
            <person name="Kim S.Y."/>
            <person name="Kim M.S."/>
            <person name="Kang B.C."/>
            <person name="Jo Y.D."/>
            <person name="Yang H.B."/>
            <person name="Jeong H.J."/>
            <person name="Kang W.H."/>
            <person name="Kwon J.K."/>
            <person name="Shin C."/>
            <person name="Lim J.Y."/>
            <person name="Park J.H."/>
            <person name="Huh J.H."/>
            <person name="Kim J.S."/>
            <person name="Kim B.D."/>
            <person name="Cohen O."/>
            <person name="Paran I."/>
            <person name="Suh M.C."/>
            <person name="Lee S.B."/>
            <person name="Kim Y.K."/>
            <person name="Shin Y."/>
            <person name="Noh S.J."/>
            <person name="Park J."/>
            <person name="Seo Y.S."/>
            <person name="Kwon S.Y."/>
            <person name="Kim H.A."/>
            <person name="Park J.M."/>
            <person name="Kim H.J."/>
            <person name="Choi S.B."/>
            <person name="Bosland P.W."/>
            <person name="Reeves G."/>
            <person name="Jo S.H."/>
            <person name="Lee B.W."/>
            <person name="Cho H.T."/>
            <person name="Choi H.S."/>
            <person name="Lee M.S."/>
            <person name="Yu Y."/>
            <person name="Do Choi Y."/>
            <person name="Park B.S."/>
            <person name="van Deynze A."/>
            <person name="Ashrafi H."/>
            <person name="Hill T."/>
            <person name="Kim W.T."/>
            <person name="Pai H.S."/>
            <person name="Ahn H.K."/>
            <person name="Yeam I."/>
            <person name="Giovannoni J.J."/>
            <person name="Rose J.K."/>
            <person name="Sorensen I."/>
            <person name="Lee S.J."/>
            <person name="Kim R.W."/>
            <person name="Choi I.Y."/>
            <person name="Choi B.S."/>
            <person name="Lim J.S."/>
            <person name="Lee Y.H."/>
            <person name="Choi D."/>
        </authorList>
    </citation>
    <scope>NUCLEOTIDE SEQUENCE [LARGE SCALE GENOMIC DNA]</scope>
    <source>
        <strain evidence="3">cv. CM334</strain>
    </source>
</reference>
<accession>A0A2G2YTW6</accession>
<feature type="domain" description="Terpene synthase metal-binding" evidence="1">
    <location>
        <begin position="2"/>
        <end position="60"/>
    </location>
</feature>
<dbReference type="GO" id="GO:0010333">
    <property type="term" value="F:terpene synthase activity"/>
    <property type="evidence" value="ECO:0007669"/>
    <property type="project" value="InterPro"/>
</dbReference>
<dbReference type="Pfam" id="PF03936">
    <property type="entry name" value="Terpene_synth_C"/>
    <property type="match status" value="1"/>
</dbReference>
<dbReference type="GO" id="GO:0000287">
    <property type="term" value="F:magnesium ion binding"/>
    <property type="evidence" value="ECO:0007669"/>
    <property type="project" value="InterPro"/>
</dbReference>
<dbReference type="AlphaFoldDB" id="A0A2G2YTW6"/>